<protein>
    <submittedName>
        <fullName evidence="3">Acyl-coenzyme A thioesterase PaaI</fullName>
        <ecNumber evidence="3">3.1.2.-</ecNumber>
    </submittedName>
</protein>
<keyword evidence="4" id="KW-1185">Reference proteome</keyword>
<reference evidence="4" key="1">
    <citation type="submission" date="2017-05" db="EMBL/GenBank/DDBJ databases">
        <title>Dechlorination kinetics govern the competition between two new strains of the genus Sulfurospirillum.</title>
        <authorList>
            <person name="Buttet G.F."/>
            <person name="Murray A.M."/>
            <person name="Goris T."/>
            <person name="Burion M."/>
            <person name="Lin B."/>
            <person name="Rolle M."/>
            <person name="Maillard J."/>
        </authorList>
    </citation>
    <scope>NUCLEOTIDE SEQUENCE [LARGE SCALE GENOMIC DNA]</scope>
    <source>
        <strain evidence="4">SL2-1</strain>
    </source>
</reference>
<dbReference type="InterPro" id="IPR029069">
    <property type="entry name" value="HotDog_dom_sf"/>
</dbReference>
<organism evidence="3 4">
    <name type="scientific">Sulfurospirillum diekertiae</name>
    <dbReference type="NCBI Taxonomy" id="1854492"/>
    <lineage>
        <taxon>Bacteria</taxon>
        <taxon>Pseudomonadati</taxon>
        <taxon>Campylobacterota</taxon>
        <taxon>Epsilonproteobacteria</taxon>
        <taxon>Campylobacterales</taxon>
        <taxon>Sulfurospirillaceae</taxon>
        <taxon>Sulfurospirillum</taxon>
    </lineage>
</organism>
<dbReference type="EC" id="3.1.2.-" evidence="3"/>
<sequence>MQALQQFFEENDRFAKLLGFQIEEFNIGVAKVSVIIQEEHLNAANVVHGGFLFSLADYAFALASNSHNKLSLAISANIMFQQAKPNGKLYAYAKELSIGNKVATYEVRISDEKDSVIATYTGTVYRKDSNVI</sequence>
<evidence type="ECO:0000313" key="4">
    <source>
        <dbReference type="Proteomes" id="UP000196005"/>
    </source>
</evidence>
<dbReference type="Gene3D" id="3.10.129.10">
    <property type="entry name" value="Hotdog Thioesterase"/>
    <property type="match status" value="1"/>
</dbReference>
<dbReference type="KEGG" id="suls:Sdiek1_0139"/>
<keyword evidence="1 3" id="KW-0378">Hydrolase</keyword>
<dbReference type="PANTHER" id="PTHR42856:SF1">
    <property type="entry name" value="ACYL-COENZYME A THIOESTERASE PAAI"/>
    <property type="match status" value="1"/>
</dbReference>
<dbReference type="RefSeq" id="WP_087437436.1">
    <property type="nucleotide sequence ID" value="NZ_CP021416.1"/>
</dbReference>
<feature type="domain" description="Thioesterase" evidence="2">
    <location>
        <begin position="45"/>
        <end position="117"/>
    </location>
</feature>
<evidence type="ECO:0000313" key="3">
    <source>
        <dbReference type="EMBL" id="ARU47322.1"/>
    </source>
</evidence>
<dbReference type="AlphaFoldDB" id="A0A1Y0HH37"/>
<accession>A0A1Y0HH37</accession>
<dbReference type="GO" id="GO:0016289">
    <property type="term" value="F:acyl-CoA hydrolase activity"/>
    <property type="evidence" value="ECO:0007669"/>
    <property type="project" value="TreeGrafter"/>
</dbReference>
<dbReference type="Proteomes" id="UP000196005">
    <property type="component" value="Chromosome"/>
</dbReference>
<dbReference type="EMBL" id="CP021416">
    <property type="protein sequence ID" value="ARU47322.1"/>
    <property type="molecule type" value="Genomic_DNA"/>
</dbReference>
<dbReference type="PANTHER" id="PTHR42856">
    <property type="entry name" value="ACYL-COENZYME A THIOESTERASE PAAI"/>
    <property type="match status" value="1"/>
</dbReference>
<dbReference type="InterPro" id="IPR003736">
    <property type="entry name" value="PAAI_dom"/>
</dbReference>
<dbReference type="NCBIfam" id="TIGR00369">
    <property type="entry name" value="unchar_dom_1"/>
    <property type="match status" value="1"/>
</dbReference>
<proteinExistence type="predicted"/>
<dbReference type="InterPro" id="IPR006683">
    <property type="entry name" value="Thioestr_dom"/>
</dbReference>
<gene>
    <name evidence="3" type="ORF">Sdiek1_0139</name>
</gene>
<dbReference type="InterPro" id="IPR052723">
    <property type="entry name" value="Acyl-CoA_thioesterase_PaaI"/>
</dbReference>
<evidence type="ECO:0000259" key="2">
    <source>
        <dbReference type="Pfam" id="PF03061"/>
    </source>
</evidence>
<dbReference type="Pfam" id="PF03061">
    <property type="entry name" value="4HBT"/>
    <property type="match status" value="1"/>
</dbReference>
<dbReference type="CDD" id="cd03443">
    <property type="entry name" value="PaaI_thioesterase"/>
    <property type="match status" value="1"/>
</dbReference>
<evidence type="ECO:0000256" key="1">
    <source>
        <dbReference type="ARBA" id="ARBA00022801"/>
    </source>
</evidence>
<name>A0A1Y0HH37_9BACT</name>
<dbReference type="SUPFAM" id="SSF54637">
    <property type="entry name" value="Thioesterase/thiol ester dehydrase-isomerase"/>
    <property type="match status" value="1"/>
</dbReference>
<dbReference type="OrthoDB" id="32575at2"/>